<dbReference type="Pfam" id="PF00023">
    <property type="entry name" value="Ank"/>
    <property type="match status" value="1"/>
</dbReference>
<evidence type="ECO:0000256" key="1">
    <source>
        <dbReference type="ARBA" id="ARBA00004413"/>
    </source>
</evidence>
<dbReference type="SUPFAM" id="SSF48403">
    <property type="entry name" value="Ankyrin repeat"/>
    <property type="match status" value="1"/>
</dbReference>
<accession>A0AAV1B5Q5</accession>
<dbReference type="Pfam" id="PF12906">
    <property type="entry name" value="RINGv"/>
    <property type="match status" value="1"/>
</dbReference>
<name>A0AAV1B5Q5_VICFA</name>
<evidence type="ECO:0000256" key="4">
    <source>
        <dbReference type="ARBA" id="ARBA00022833"/>
    </source>
</evidence>
<dbReference type="InterPro" id="IPR013083">
    <property type="entry name" value="Znf_RING/FYVE/PHD"/>
</dbReference>
<comment type="subcellular location">
    <subcellularLocation>
        <location evidence="1">Cell membrane</location>
        <topology evidence="1">Peripheral membrane protein</topology>
        <orientation evidence="1">Cytoplasmic side</orientation>
    </subcellularLocation>
</comment>
<dbReference type="InterPro" id="IPR011016">
    <property type="entry name" value="Znf_RING-CH"/>
</dbReference>
<keyword evidence="4" id="KW-0862">Zinc</keyword>
<dbReference type="SMART" id="SM00248">
    <property type="entry name" value="ANK"/>
    <property type="match status" value="7"/>
</dbReference>
<keyword evidence="2" id="KW-0479">Metal-binding</keyword>
<dbReference type="SMART" id="SM00744">
    <property type="entry name" value="RINGv"/>
    <property type="match status" value="1"/>
</dbReference>
<feature type="repeat" description="ANK" evidence="5">
    <location>
        <begin position="693"/>
        <end position="725"/>
    </location>
</feature>
<sequence>MPLTPSPTPTHKKVNFLVTSRSVDAAPIVDSDSNNLGNLTTRGKSSSARSIMPKLNFPYNRTSSSDVEKAISLAPESPCEKPSVSGSGSVSLSKLFAPKIYRTSSLPVEEIGRVNNEFAFGGCLGASPYRSQGSIARTRSEPVDSKEKIIRKMDKFFRIIPSTPGAKEVKEWLKASAEKDTENGGDDGEDIAEEEAVCRICLIELCEGGETLKMECSCKGELALAHQECAIKWFSIRGNKTCDVCKQEVQNLPVTLLRIQNVQTQNTGARSQQEDDFRVWQELPVLVIVSMLAYFCFLEQLLQGVDINAIDRILLQSSKPFLHTNVDCNALFAAVVSRQINVVKLLLQVGVRLDIKVKLGAWSWETDTGEEFRVGVGLAEPFPITWCAVEYFESTGTILNMLLHHLSPNSFHMGRTLLHHTIICNNERALNVLLNNGVDTELALQTTEEETNLYPIHMAARLGLCNILQCLINGNCNLDSQTKLGDTALMVCTRYKHEKCLRVLVSSGADLGIVNSFGHCATSTATSIHWTKEYQKAVLDIIRARKVVKSSNASRFSSLLFVTHANDIEALKKVVENRNINLDEQNESGFSAVMISASEGSVEAFKLLLHAGADVTNLKNKDGLTALDIIDLKQNGEDGHKVMFEYALKKGCLNISTLAEANTLHRAACYGDINMVEKLLKEGNYDVNGFDENGYTPLMLAARESNGEMCGLLISHGAKCDIKNERHETTLLLAREKNLKGNDAENVIMDELARRVVLCGARVKKHTKCGKGLS</sequence>
<dbReference type="Pfam" id="PF12796">
    <property type="entry name" value="Ank_2"/>
    <property type="match status" value="2"/>
</dbReference>
<dbReference type="CDD" id="cd16495">
    <property type="entry name" value="RING_CH-C4HC3_MARCH"/>
    <property type="match status" value="1"/>
</dbReference>
<feature type="repeat" description="ANK" evidence="5">
    <location>
        <begin position="484"/>
        <end position="516"/>
    </location>
</feature>
<dbReference type="PANTHER" id="PTHR46158">
    <property type="entry name" value="OS02G0165000 PROTEIN"/>
    <property type="match status" value="1"/>
</dbReference>
<dbReference type="PROSITE" id="PS50297">
    <property type="entry name" value="ANK_REP_REGION"/>
    <property type="match status" value="2"/>
</dbReference>
<evidence type="ECO:0000313" key="7">
    <source>
        <dbReference type="EMBL" id="CAI8616142.1"/>
    </source>
</evidence>
<evidence type="ECO:0000256" key="3">
    <source>
        <dbReference type="ARBA" id="ARBA00022771"/>
    </source>
</evidence>
<dbReference type="PROSITE" id="PS50088">
    <property type="entry name" value="ANK_REPEAT"/>
    <property type="match status" value="3"/>
</dbReference>
<dbReference type="Proteomes" id="UP001157006">
    <property type="component" value="Chromosome 6"/>
</dbReference>
<dbReference type="Gene3D" id="1.25.40.20">
    <property type="entry name" value="Ankyrin repeat-containing domain"/>
    <property type="match status" value="4"/>
</dbReference>
<keyword evidence="8" id="KW-1185">Reference proteome</keyword>
<reference evidence="7 8" key="1">
    <citation type="submission" date="2023-01" db="EMBL/GenBank/DDBJ databases">
        <authorList>
            <person name="Kreplak J."/>
        </authorList>
    </citation>
    <scope>NUCLEOTIDE SEQUENCE [LARGE SCALE GENOMIC DNA]</scope>
</reference>
<dbReference type="InterPro" id="IPR036770">
    <property type="entry name" value="Ankyrin_rpt-contain_sf"/>
</dbReference>
<evidence type="ECO:0000313" key="8">
    <source>
        <dbReference type="Proteomes" id="UP001157006"/>
    </source>
</evidence>
<dbReference type="GO" id="GO:0005886">
    <property type="term" value="C:plasma membrane"/>
    <property type="evidence" value="ECO:0007669"/>
    <property type="project" value="UniProtKB-SubCell"/>
</dbReference>
<protein>
    <recommendedName>
        <fullName evidence="6">RING-CH-type domain-containing protein</fullName>
    </recommendedName>
</protein>
<gene>
    <name evidence="7" type="ORF">VFH_VI015280</name>
</gene>
<feature type="domain" description="RING-CH-type" evidence="6">
    <location>
        <begin position="190"/>
        <end position="252"/>
    </location>
</feature>
<dbReference type="InterPro" id="IPR002110">
    <property type="entry name" value="Ankyrin_rpt"/>
</dbReference>
<proteinExistence type="predicted"/>
<dbReference type="EMBL" id="OX451741">
    <property type="protein sequence ID" value="CAI8616142.1"/>
    <property type="molecule type" value="Genomic_DNA"/>
</dbReference>
<evidence type="ECO:0000256" key="5">
    <source>
        <dbReference type="PROSITE-ProRule" id="PRU00023"/>
    </source>
</evidence>
<dbReference type="PANTHER" id="PTHR46158:SF1">
    <property type="entry name" value="RING_U-BOX SUPERFAMILY PROTEIN"/>
    <property type="match status" value="1"/>
</dbReference>
<dbReference type="AlphaFoldDB" id="A0AAV1B5Q5"/>
<organism evidence="7 8">
    <name type="scientific">Vicia faba</name>
    <name type="common">Broad bean</name>
    <name type="synonym">Faba vulgaris</name>
    <dbReference type="NCBI Taxonomy" id="3906"/>
    <lineage>
        <taxon>Eukaryota</taxon>
        <taxon>Viridiplantae</taxon>
        <taxon>Streptophyta</taxon>
        <taxon>Embryophyta</taxon>
        <taxon>Tracheophyta</taxon>
        <taxon>Spermatophyta</taxon>
        <taxon>Magnoliopsida</taxon>
        <taxon>eudicotyledons</taxon>
        <taxon>Gunneridae</taxon>
        <taxon>Pentapetalae</taxon>
        <taxon>rosids</taxon>
        <taxon>fabids</taxon>
        <taxon>Fabales</taxon>
        <taxon>Fabaceae</taxon>
        <taxon>Papilionoideae</taxon>
        <taxon>50 kb inversion clade</taxon>
        <taxon>NPAAA clade</taxon>
        <taxon>Hologalegina</taxon>
        <taxon>IRL clade</taxon>
        <taxon>Fabeae</taxon>
        <taxon>Vicia</taxon>
    </lineage>
</organism>
<evidence type="ECO:0000256" key="2">
    <source>
        <dbReference type="ARBA" id="ARBA00022723"/>
    </source>
</evidence>
<dbReference type="GO" id="GO:0008270">
    <property type="term" value="F:zinc ion binding"/>
    <property type="evidence" value="ECO:0007669"/>
    <property type="project" value="UniProtKB-KW"/>
</dbReference>
<dbReference type="Gene3D" id="3.30.40.10">
    <property type="entry name" value="Zinc/RING finger domain, C3HC4 (zinc finger)"/>
    <property type="match status" value="1"/>
</dbReference>
<keyword evidence="5" id="KW-0040">ANK repeat</keyword>
<evidence type="ECO:0000259" key="6">
    <source>
        <dbReference type="PROSITE" id="PS51292"/>
    </source>
</evidence>
<keyword evidence="3" id="KW-0863">Zinc-finger</keyword>
<dbReference type="SUPFAM" id="SSF57850">
    <property type="entry name" value="RING/U-box"/>
    <property type="match status" value="1"/>
</dbReference>
<feature type="repeat" description="ANK" evidence="5">
    <location>
        <begin position="588"/>
        <end position="620"/>
    </location>
</feature>
<dbReference type="PROSITE" id="PS51292">
    <property type="entry name" value="ZF_RING_CH"/>
    <property type="match status" value="1"/>
</dbReference>